<protein>
    <submittedName>
        <fullName evidence="1">Uncharacterized protein</fullName>
    </submittedName>
</protein>
<dbReference type="Proteomes" id="UP000002640">
    <property type="component" value="Unassembled WGS sequence"/>
</dbReference>
<accession>G5AG38</accession>
<dbReference type="SUPFAM" id="SSF48403">
    <property type="entry name" value="Ankyrin repeat"/>
    <property type="match status" value="1"/>
</dbReference>
<dbReference type="GeneID" id="20648255"/>
<proteinExistence type="predicted"/>
<dbReference type="AlphaFoldDB" id="G5AG38"/>
<dbReference type="InterPro" id="IPR002110">
    <property type="entry name" value="Ankyrin_rpt"/>
</dbReference>
<dbReference type="InParanoid" id="G5AG38"/>
<keyword evidence="2" id="KW-1185">Reference proteome</keyword>
<dbReference type="Gene3D" id="1.25.40.20">
    <property type="entry name" value="Ankyrin repeat-containing domain"/>
    <property type="match status" value="2"/>
</dbReference>
<evidence type="ECO:0000313" key="2">
    <source>
        <dbReference type="Proteomes" id="UP000002640"/>
    </source>
</evidence>
<dbReference type="KEGG" id="psoj:PHYSODRAFT_342352"/>
<dbReference type="EMBL" id="JH159166">
    <property type="protein sequence ID" value="EGZ05550.1"/>
    <property type="molecule type" value="Genomic_DNA"/>
</dbReference>
<reference evidence="1 2" key="1">
    <citation type="journal article" date="2006" name="Science">
        <title>Phytophthora genome sequences uncover evolutionary origins and mechanisms of pathogenesis.</title>
        <authorList>
            <person name="Tyler B.M."/>
            <person name="Tripathy S."/>
            <person name="Zhang X."/>
            <person name="Dehal P."/>
            <person name="Jiang R.H."/>
            <person name="Aerts A."/>
            <person name="Arredondo F.D."/>
            <person name="Baxter L."/>
            <person name="Bensasson D."/>
            <person name="Beynon J.L."/>
            <person name="Chapman J."/>
            <person name="Damasceno C.M."/>
            <person name="Dorrance A.E."/>
            <person name="Dou D."/>
            <person name="Dickerman A.W."/>
            <person name="Dubchak I.L."/>
            <person name="Garbelotto M."/>
            <person name="Gijzen M."/>
            <person name="Gordon S.G."/>
            <person name="Govers F."/>
            <person name="Grunwald N.J."/>
            <person name="Huang W."/>
            <person name="Ivors K.L."/>
            <person name="Jones R.W."/>
            <person name="Kamoun S."/>
            <person name="Krampis K."/>
            <person name="Lamour K.H."/>
            <person name="Lee M.K."/>
            <person name="McDonald W.H."/>
            <person name="Medina M."/>
            <person name="Meijer H.J."/>
            <person name="Nordberg E.K."/>
            <person name="Maclean D.J."/>
            <person name="Ospina-Giraldo M.D."/>
            <person name="Morris P.F."/>
            <person name="Phuntumart V."/>
            <person name="Putnam N.H."/>
            <person name="Rash S."/>
            <person name="Rose J.K."/>
            <person name="Sakihama Y."/>
            <person name="Salamov A.A."/>
            <person name="Savidor A."/>
            <person name="Scheuring C.F."/>
            <person name="Smith B.M."/>
            <person name="Sobral B.W."/>
            <person name="Terry A."/>
            <person name="Torto-Alalibo T.A."/>
            <person name="Win J."/>
            <person name="Xu Z."/>
            <person name="Zhang H."/>
            <person name="Grigoriev I.V."/>
            <person name="Rokhsar D.S."/>
            <person name="Boore J.L."/>
        </authorList>
    </citation>
    <scope>NUCLEOTIDE SEQUENCE [LARGE SCALE GENOMIC DNA]</scope>
    <source>
        <strain evidence="1 2">P6497</strain>
    </source>
</reference>
<evidence type="ECO:0000313" key="1">
    <source>
        <dbReference type="EMBL" id="EGZ05550.1"/>
    </source>
</evidence>
<dbReference type="PANTHER" id="PTHR46586">
    <property type="entry name" value="ANKYRIN REPEAT-CONTAINING PROTEIN"/>
    <property type="match status" value="1"/>
</dbReference>
<dbReference type="PANTHER" id="PTHR46586:SF3">
    <property type="entry name" value="ANKYRIN REPEAT-CONTAINING PROTEIN"/>
    <property type="match status" value="1"/>
</dbReference>
<dbReference type="InterPro" id="IPR052050">
    <property type="entry name" value="SecEffector_AnkRepeat"/>
</dbReference>
<gene>
    <name evidence="1" type="ORF">PHYSODRAFT_342352</name>
</gene>
<dbReference type="InterPro" id="IPR036770">
    <property type="entry name" value="Ankyrin_rpt-contain_sf"/>
</dbReference>
<organism evidence="1 2">
    <name type="scientific">Phytophthora sojae (strain P6497)</name>
    <name type="common">Soybean stem and root rot agent</name>
    <name type="synonym">Phytophthora megasperma f. sp. glycines</name>
    <dbReference type="NCBI Taxonomy" id="1094619"/>
    <lineage>
        <taxon>Eukaryota</taxon>
        <taxon>Sar</taxon>
        <taxon>Stramenopiles</taxon>
        <taxon>Oomycota</taxon>
        <taxon>Peronosporomycetes</taxon>
        <taxon>Peronosporales</taxon>
        <taxon>Peronosporaceae</taxon>
        <taxon>Phytophthora</taxon>
    </lineage>
</organism>
<dbReference type="RefSeq" id="XP_009539081.1">
    <property type="nucleotide sequence ID" value="XM_009540786.1"/>
</dbReference>
<sequence>MPFTLQSVAVVLRNERGADALEQAGPLISQCIGPSQHLSLSAACSFRSTTLLDWIWACSCPTQHDSPASSGRTGGWTLARFLRCDEFYNRWQFVEATHVVVEHGDMELLQWLFDHFQDTVVPCMVVALAFLVANTNTSRGIKVEWYPTVVQVALQLKQLETAHWLHHYTPLGTMTEQVRDWTIKAAMDVGDMAFCESLLPKGRCILDYADFCATPAMIEWKLDCGYFQRDWAGAVVQFMTWSAPTASTSSAASPTSMARPRSIWTGHGNVDVMKFMVGHPTGQQIINEMGRSRALSGLMYLPAAKGNIEALQFLKDEDADGPFEQAMVNAISNGQLEAVKWLPGRYPRPSKIPEYCFMDEAARRGRVDMLQLFESLEPSNIPGLFTPASPPPLVEVEENNRSARVFVEASDRHRKTTPKLNRYRYLWLATDPMDDAAANGQLNAVEWLHENRTEGCTTAALDAAAANGYLAVVKWLHANRSEGCTSNAMDFAAEGGHLTIVKWFHANTTAGCTTDTMDLAAAGGHLKTLEWLATNRSEGCTAQAIQRAVSNGHLGIASWLMRRFTEFNPASFSPLVSKNKFEVLLFLHVHHPETFTPDFVRSARLPITGRPTPSDVQIQAWLKLHYPVPEIPQDQGGRAQGLAGRIAENIAQQIARQLGGDFQLIPIQQPGAQGPAAANNALAMVMNNIMVRVEHGDGNEDIF</sequence>
<dbReference type="SMR" id="G5AG38"/>
<name>G5AG38_PHYSP</name>
<dbReference type="Pfam" id="PF13637">
    <property type="entry name" value="Ank_4"/>
    <property type="match status" value="2"/>
</dbReference>